<feature type="transmembrane region" description="Helical" evidence="2">
    <location>
        <begin position="280"/>
        <end position="299"/>
    </location>
</feature>
<organism evidence="3 4">
    <name type="scientific">Bittarella massiliensis</name>
    <name type="common">ex Durand et al. 2017</name>
    <dbReference type="NCBI Taxonomy" id="1720313"/>
    <lineage>
        <taxon>Bacteria</taxon>
        <taxon>Bacillati</taxon>
        <taxon>Bacillota</taxon>
        <taxon>Clostridia</taxon>
        <taxon>Eubacteriales</taxon>
        <taxon>Oscillospiraceae</taxon>
        <taxon>Bittarella (ex Durand et al. 2017)</taxon>
    </lineage>
</organism>
<sequence>MNSNNGTNSGPRRTKIGGQALMEGIMMRGLDCYSVAVRRPDGGIELEVKPDKHLARWYSRVPFVRGIFNFVSTLVLGYTCLMRSAEISGALDEEEPPKAPAPANEGSGEGESAPPTGAGEEAPPASPAPVGEGSAPEGTGSGLERPSSPAAAPAGERPAPLHTAAPAAEEKEEKGLGAGFSVAVSVLAVFLALALFMVLPTAIVGGLGKLVELGRWRTPLEGLVKLCIFLGYMALVSRMKEIRRMFEYHGAEHKTIACYEHGEALTVENVRRHRRFHPRCGTSFLLIVILVSILVSSFVSWQSLWLRMALKVLLLPLVMGISYEIIKYAGGHDNLLTKVLSAPGLWLQRLTVKEPDDSMIEVAVAAMEAVIPQNGEDDRW</sequence>
<reference evidence="4" key="1">
    <citation type="submission" date="2016-11" db="EMBL/GenBank/DDBJ databases">
        <authorList>
            <person name="Jaros S."/>
            <person name="Januszkiewicz K."/>
            <person name="Wedrychowicz H."/>
        </authorList>
    </citation>
    <scope>NUCLEOTIDE SEQUENCE [LARGE SCALE GENOMIC DNA]</scope>
    <source>
        <strain evidence="4">DSM 4029</strain>
    </source>
</reference>
<evidence type="ECO:0000256" key="1">
    <source>
        <dbReference type="SAM" id="MobiDB-lite"/>
    </source>
</evidence>
<dbReference type="EMBL" id="FQVY01000004">
    <property type="protein sequence ID" value="SHG48605.1"/>
    <property type="molecule type" value="Genomic_DNA"/>
</dbReference>
<keyword evidence="2" id="KW-1133">Transmembrane helix</keyword>
<proteinExistence type="predicted"/>
<accession>A0AAQ1MF22</accession>
<evidence type="ECO:0008006" key="5">
    <source>
        <dbReference type="Google" id="ProtNLM"/>
    </source>
</evidence>
<evidence type="ECO:0000256" key="2">
    <source>
        <dbReference type="SAM" id="Phobius"/>
    </source>
</evidence>
<feature type="compositionally biased region" description="Low complexity" evidence="1">
    <location>
        <begin position="144"/>
        <end position="167"/>
    </location>
</feature>
<gene>
    <name evidence="3" type="ORF">SAMN05444424_2535</name>
</gene>
<dbReference type="PANTHER" id="PTHR42867:SF1">
    <property type="entry name" value="MEMBRANE PROTEIN-RELATED"/>
    <property type="match status" value="1"/>
</dbReference>
<dbReference type="PANTHER" id="PTHR42867">
    <property type="entry name" value="MEMBRANE PROTEIN-RELATED"/>
    <property type="match status" value="1"/>
</dbReference>
<dbReference type="InterPro" id="IPR010787">
    <property type="entry name" value="DUF1385"/>
</dbReference>
<keyword evidence="2" id="KW-0812">Transmembrane</keyword>
<feature type="region of interest" description="Disordered" evidence="1">
    <location>
        <begin position="91"/>
        <end position="170"/>
    </location>
</feature>
<dbReference type="RefSeq" id="WP_052537662.1">
    <property type="nucleotide sequence ID" value="NZ_FQVY01000004.1"/>
</dbReference>
<feature type="transmembrane region" description="Helical" evidence="2">
    <location>
        <begin position="176"/>
        <end position="199"/>
    </location>
</feature>
<dbReference type="AlphaFoldDB" id="A0AAQ1MF22"/>
<feature type="compositionally biased region" description="Low complexity" evidence="1">
    <location>
        <begin position="101"/>
        <end position="136"/>
    </location>
</feature>
<protein>
    <recommendedName>
        <fullName evidence="5">DUF1385 domain-containing protein</fullName>
    </recommendedName>
</protein>
<evidence type="ECO:0000313" key="4">
    <source>
        <dbReference type="Proteomes" id="UP000184089"/>
    </source>
</evidence>
<dbReference type="Pfam" id="PF07136">
    <property type="entry name" value="DUF1385"/>
    <property type="match status" value="1"/>
</dbReference>
<evidence type="ECO:0000313" key="3">
    <source>
        <dbReference type="EMBL" id="SHG48605.1"/>
    </source>
</evidence>
<feature type="transmembrane region" description="Helical" evidence="2">
    <location>
        <begin position="219"/>
        <end position="236"/>
    </location>
</feature>
<keyword evidence="2" id="KW-0472">Membrane</keyword>
<dbReference type="Proteomes" id="UP000184089">
    <property type="component" value="Unassembled WGS sequence"/>
</dbReference>
<comment type="caution">
    <text evidence="3">The sequence shown here is derived from an EMBL/GenBank/DDBJ whole genome shotgun (WGS) entry which is preliminary data.</text>
</comment>
<name>A0AAQ1MF22_9FIRM</name>